<keyword evidence="4" id="KW-1185">Reference proteome</keyword>
<dbReference type="Pfam" id="PF24883">
    <property type="entry name" value="NPHP3_N"/>
    <property type="match status" value="1"/>
</dbReference>
<dbReference type="Proteomes" id="UP000076532">
    <property type="component" value="Unassembled WGS sequence"/>
</dbReference>
<dbReference type="InterPro" id="IPR056884">
    <property type="entry name" value="NPHP3-like_N"/>
</dbReference>
<keyword evidence="1" id="KW-0677">Repeat</keyword>
<dbReference type="AlphaFoldDB" id="A0A166D0Q2"/>
<proteinExistence type="predicted"/>
<organism evidence="3 4">
    <name type="scientific">Athelia psychrophila</name>
    <dbReference type="NCBI Taxonomy" id="1759441"/>
    <lineage>
        <taxon>Eukaryota</taxon>
        <taxon>Fungi</taxon>
        <taxon>Dikarya</taxon>
        <taxon>Basidiomycota</taxon>
        <taxon>Agaricomycotina</taxon>
        <taxon>Agaricomycetes</taxon>
        <taxon>Agaricomycetidae</taxon>
        <taxon>Atheliales</taxon>
        <taxon>Atheliaceae</taxon>
        <taxon>Athelia</taxon>
    </lineage>
</organism>
<feature type="domain" description="Nephrocystin 3-like N-terminal" evidence="2">
    <location>
        <begin position="64"/>
        <end position="132"/>
    </location>
</feature>
<accession>A0A166D0Q2</accession>
<gene>
    <name evidence="3" type="ORF">FIBSPDRAFT_896817</name>
</gene>
<name>A0A166D0Q2_9AGAM</name>
<sequence length="134" mass="15061">MPMHRLEAFKQGLETTATFIHNRGTKDVVKEATEGVCSRAVAGHYVCRHIYIHSLRELLVPQETPDSALWVYGTRCGKTTICSTVIEDICEECAATPNFALAYFFFDSRNAQTDLSLYDRLIRSIIKQLSSAIS</sequence>
<evidence type="ECO:0000313" key="4">
    <source>
        <dbReference type="Proteomes" id="UP000076532"/>
    </source>
</evidence>
<evidence type="ECO:0000259" key="2">
    <source>
        <dbReference type="Pfam" id="PF24883"/>
    </source>
</evidence>
<dbReference type="InterPro" id="IPR027417">
    <property type="entry name" value="P-loop_NTPase"/>
</dbReference>
<evidence type="ECO:0000256" key="1">
    <source>
        <dbReference type="ARBA" id="ARBA00022737"/>
    </source>
</evidence>
<protein>
    <recommendedName>
        <fullName evidence="2">Nephrocystin 3-like N-terminal domain-containing protein</fullName>
    </recommendedName>
</protein>
<reference evidence="3 4" key="1">
    <citation type="journal article" date="2016" name="Mol. Biol. Evol.">
        <title>Comparative Genomics of Early-Diverging Mushroom-Forming Fungi Provides Insights into the Origins of Lignocellulose Decay Capabilities.</title>
        <authorList>
            <person name="Nagy L.G."/>
            <person name="Riley R."/>
            <person name="Tritt A."/>
            <person name="Adam C."/>
            <person name="Daum C."/>
            <person name="Floudas D."/>
            <person name="Sun H."/>
            <person name="Yadav J.S."/>
            <person name="Pangilinan J."/>
            <person name="Larsson K.H."/>
            <person name="Matsuura K."/>
            <person name="Barry K."/>
            <person name="Labutti K."/>
            <person name="Kuo R."/>
            <person name="Ohm R.A."/>
            <person name="Bhattacharya S.S."/>
            <person name="Shirouzu T."/>
            <person name="Yoshinaga Y."/>
            <person name="Martin F.M."/>
            <person name="Grigoriev I.V."/>
            <person name="Hibbett D.S."/>
        </authorList>
    </citation>
    <scope>NUCLEOTIDE SEQUENCE [LARGE SCALE GENOMIC DNA]</scope>
    <source>
        <strain evidence="3 4">CBS 109695</strain>
    </source>
</reference>
<dbReference type="OrthoDB" id="448455at2759"/>
<evidence type="ECO:0000313" key="3">
    <source>
        <dbReference type="EMBL" id="KZP14195.1"/>
    </source>
</evidence>
<dbReference type="EMBL" id="KV417621">
    <property type="protein sequence ID" value="KZP14195.1"/>
    <property type="molecule type" value="Genomic_DNA"/>
</dbReference>
<dbReference type="Gene3D" id="3.40.50.300">
    <property type="entry name" value="P-loop containing nucleotide triphosphate hydrolases"/>
    <property type="match status" value="1"/>
</dbReference>